<dbReference type="Proteomes" id="UP000612055">
    <property type="component" value="Unassembled WGS sequence"/>
</dbReference>
<gene>
    <name evidence="1" type="ORF">HYH03_002228</name>
</gene>
<reference evidence="1" key="1">
    <citation type="journal article" date="2020" name="bioRxiv">
        <title>Comparative genomics of Chlamydomonas.</title>
        <authorList>
            <person name="Craig R.J."/>
            <person name="Hasan A.R."/>
            <person name="Ness R.W."/>
            <person name="Keightley P.D."/>
        </authorList>
    </citation>
    <scope>NUCLEOTIDE SEQUENCE</scope>
    <source>
        <strain evidence="1">CCAP 11/70</strain>
    </source>
</reference>
<accession>A0A835YFG9</accession>
<evidence type="ECO:0000313" key="2">
    <source>
        <dbReference type="Proteomes" id="UP000612055"/>
    </source>
</evidence>
<dbReference type="EMBL" id="JAEHOE010000005">
    <property type="protein sequence ID" value="KAG2499941.1"/>
    <property type="molecule type" value="Genomic_DNA"/>
</dbReference>
<proteinExistence type="predicted"/>
<dbReference type="OrthoDB" id="541517at2759"/>
<name>A0A835YFG9_9CHLO</name>
<sequence>MALIWALSYAWKEVEVRNNVLVTKDGQDPVQVMNLRIRTDSRGRLVGAEKDSTKPSLLNTQPLLTQRALNSNMTTAELRSVKSIIVEATSGAQYAVRVTGYSSSLPSDGVRVVAFNTPSGVVMVRGEVVTLPPGASHLLLGPEGEPLEGIKGAMGIISL</sequence>
<keyword evidence="2" id="KW-1185">Reference proteome</keyword>
<evidence type="ECO:0000313" key="1">
    <source>
        <dbReference type="EMBL" id="KAG2499941.1"/>
    </source>
</evidence>
<dbReference type="AlphaFoldDB" id="A0A835YFG9"/>
<organism evidence="1 2">
    <name type="scientific">Edaphochlamys debaryana</name>
    <dbReference type="NCBI Taxonomy" id="47281"/>
    <lineage>
        <taxon>Eukaryota</taxon>
        <taxon>Viridiplantae</taxon>
        <taxon>Chlorophyta</taxon>
        <taxon>core chlorophytes</taxon>
        <taxon>Chlorophyceae</taxon>
        <taxon>CS clade</taxon>
        <taxon>Chlamydomonadales</taxon>
        <taxon>Chlamydomonadales incertae sedis</taxon>
        <taxon>Edaphochlamys</taxon>
    </lineage>
</organism>
<comment type="caution">
    <text evidence="1">The sequence shown here is derived from an EMBL/GenBank/DDBJ whole genome shotgun (WGS) entry which is preliminary data.</text>
</comment>
<protein>
    <submittedName>
        <fullName evidence="1">Uncharacterized protein</fullName>
    </submittedName>
</protein>